<proteinExistence type="predicted"/>
<name>A0A8J5C797_ZINOF</name>
<sequence length="130" mass="14026">MAPSARCSLYLYGPNLLPVTWPLSVLYIKSVQACGSSSCTTRIQDMRIGCKNKLSLALLLGVALELKSQASRPSSSGLKWNLSANGSAAQVKVKPCSKGCPTSESRHSESRVPSEESLRMVFYLSCWGPD</sequence>
<reference evidence="1 2" key="1">
    <citation type="submission" date="2020-08" db="EMBL/GenBank/DDBJ databases">
        <title>Plant Genome Project.</title>
        <authorList>
            <person name="Zhang R.-G."/>
        </authorList>
    </citation>
    <scope>NUCLEOTIDE SEQUENCE [LARGE SCALE GENOMIC DNA]</scope>
    <source>
        <tissue evidence="1">Rhizome</tissue>
    </source>
</reference>
<comment type="caution">
    <text evidence="1">The sequence shown here is derived from an EMBL/GenBank/DDBJ whole genome shotgun (WGS) entry which is preliminary data.</text>
</comment>
<dbReference type="Proteomes" id="UP000734854">
    <property type="component" value="Unassembled WGS sequence"/>
</dbReference>
<evidence type="ECO:0000313" key="2">
    <source>
        <dbReference type="Proteomes" id="UP000734854"/>
    </source>
</evidence>
<evidence type="ECO:0000313" key="1">
    <source>
        <dbReference type="EMBL" id="KAG6474012.1"/>
    </source>
</evidence>
<accession>A0A8J5C797</accession>
<dbReference type="Pfam" id="PF12609">
    <property type="entry name" value="DUF3774"/>
    <property type="match status" value="1"/>
</dbReference>
<dbReference type="AlphaFoldDB" id="A0A8J5C797"/>
<protein>
    <submittedName>
        <fullName evidence="1">Uncharacterized protein</fullName>
    </submittedName>
</protein>
<keyword evidence="2" id="KW-1185">Reference proteome</keyword>
<gene>
    <name evidence="1" type="ORF">ZIOFF_067935</name>
</gene>
<organism evidence="1 2">
    <name type="scientific">Zingiber officinale</name>
    <name type="common">Ginger</name>
    <name type="synonym">Amomum zingiber</name>
    <dbReference type="NCBI Taxonomy" id="94328"/>
    <lineage>
        <taxon>Eukaryota</taxon>
        <taxon>Viridiplantae</taxon>
        <taxon>Streptophyta</taxon>
        <taxon>Embryophyta</taxon>
        <taxon>Tracheophyta</taxon>
        <taxon>Spermatophyta</taxon>
        <taxon>Magnoliopsida</taxon>
        <taxon>Liliopsida</taxon>
        <taxon>Zingiberales</taxon>
        <taxon>Zingiberaceae</taxon>
        <taxon>Zingiber</taxon>
    </lineage>
</organism>
<dbReference type="EMBL" id="JACMSC010000019">
    <property type="protein sequence ID" value="KAG6474012.1"/>
    <property type="molecule type" value="Genomic_DNA"/>
</dbReference>
<dbReference type="InterPro" id="IPR022251">
    <property type="entry name" value="DUF3774_wound-induced"/>
</dbReference>